<evidence type="ECO:0000256" key="1">
    <source>
        <dbReference type="ARBA" id="ARBA00022884"/>
    </source>
</evidence>
<dbReference type="Proteomes" id="UP000233837">
    <property type="component" value="Unassembled WGS sequence"/>
</dbReference>
<dbReference type="SMART" id="SM00715">
    <property type="entry name" value="LA"/>
    <property type="match status" value="1"/>
</dbReference>
<dbReference type="InterPro" id="IPR006630">
    <property type="entry name" value="La_HTH"/>
</dbReference>
<evidence type="ECO:0000256" key="3">
    <source>
        <dbReference type="SAM" id="MobiDB-lite"/>
    </source>
</evidence>
<keyword evidence="6" id="KW-1185">Reference proteome</keyword>
<organism evidence="5 6">
    <name type="scientific">Dendrobium catenatum</name>
    <dbReference type="NCBI Taxonomy" id="906689"/>
    <lineage>
        <taxon>Eukaryota</taxon>
        <taxon>Viridiplantae</taxon>
        <taxon>Streptophyta</taxon>
        <taxon>Embryophyta</taxon>
        <taxon>Tracheophyta</taxon>
        <taxon>Spermatophyta</taxon>
        <taxon>Magnoliopsida</taxon>
        <taxon>Liliopsida</taxon>
        <taxon>Asparagales</taxon>
        <taxon>Orchidaceae</taxon>
        <taxon>Epidendroideae</taxon>
        <taxon>Malaxideae</taxon>
        <taxon>Dendrobiinae</taxon>
        <taxon>Dendrobium</taxon>
    </lineage>
</organism>
<evidence type="ECO:0000256" key="2">
    <source>
        <dbReference type="PROSITE-ProRule" id="PRU00332"/>
    </source>
</evidence>
<dbReference type="OrthoDB" id="340227at2759"/>
<dbReference type="SUPFAM" id="SSF46785">
    <property type="entry name" value="Winged helix' DNA-binding domain"/>
    <property type="match status" value="1"/>
</dbReference>
<dbReference type="Gene3D" id="1.10.10.10">
    <property type="entry name" value="Winged helix-like DNA-binding domain superfamily/Winged helix DNA-binding domain"/>
    <property type="match status" value="1"/>
</dbReference>
<dbReference type="Pfam" id="PF05383">
    <property type="entry name" value="La"/>
    <property type="match status" value="1"/>
</dbReference>
<evidence type="ECO:0000313" key="5">
    <source>
        <dbReference type="EMBL" id="PKU73917.1"/>
    </source>
</evidence>
<dbReference type="InterPro" id="IPR036388">
    <property type="entry name" value="WH-like_DNA-bd_sf"/>
</dbReference>
<sequence length="316" mass="35664">MSSEDHSTSSSSAIGNDNATAKGNQLAALGRAFNEEVEADPSIVSRPVNLPRGNHSASSSVRRNYNAPTERVAWRRIPSNEVRSPNRNIGRLNNNHGTFNIETSPYRAPNFTAPHIDFGQPNLHAYGTVPPPTFPVPFFGNPEPSTSSSAQGLNNVFPYAPHCAYYHPTHPHVGYFIPLQDINAAQQSKIFSWLYNMRTRLRKQIEYYFSSGNLETDIFLKRQMDANGWVPISLIAGFRRVETLMKEANLVYNYLRSYSFMLDYIAPLTSDEQFISDSMEFSGNVEVQGDKIRKRRDWEKWVLPQNPTLSNAESAN</sequence>
<name>A0A2I0WE31_9ASPA</name>
<dbReference type="CDD" id="cd07323">
    <property type="entry name" value="LAM"/>
    <property type="match status" value="1"/>
</dbReference>
<evidence type="ECO:0000313" key="6">
    <source>
        <dbReference type="Proteomes" id="UP000233837"/>
    </source>
</evidence>
<reference evidence="5 6" key="1">
    <citation type="journal article" date="2016" name="Sci. Rep.">
        <title>The Dendrobium catenatum Lindl. genome sequence provides insights into polysaccharide synthase, floral development and adaptive evolution.</title>
        <authorList>
            <person name="Zhang G.Q."/>
            <person name="Xu Q."/>
            <person name="Bian C."/>
            <person name="Tsai W.C."/>
            <person name="Yeh C.M."/>
            <person name="Liu K.W."/>
            <person name="Yoshida K."/>
            <person name="Zhang L.S."/>
            <person name="Chang S.B."/>
            <person name="Chen F."/>
            <person name="Shi Y."/>
            <person name="Su Y.Y."/>
            <person name="Zhang Y.Q."/>
            <person name="Chen L.J."/>
            <person name="Yin Y."/>
            <person name="Lin M."/>
            <person name="Huang H."/>
            <person name="Deng H."/>
            <person name="Wang Z.W."/>
            <person name="Zhu S.L."/>
            <person name="Zhao X."/>
            <person name="Deng C."/>
            <person name="Niu S.C."/>
            <person name="Huang J."/>
            <person name="Wang M."/>
            <person name="Liu G.H."/>
            <person name="Yang H.J."/>
            <person name="Xiao X.J."/>
            <person name="Hsiao Y.Y."/>
            <person name="Wu W.L."/>
            <person name="Chen Y.Y."/>
            <person name="Mitsuda N."/>
            <person name="Ohme-Takagi M."/>
            <person name="Luo Y.B."/>
            <person name="Van de Peer Y."/>
            <person name="Liu Z.J."/>
        </authorList>
    </citation>
    <scope>NUCLEOTIDE SEQUENCE [LARGE SCALE GENOMIC DNA]</scope>
    <source>
        <tissue evidence="5">The whole plant</tissue>
    </source>
</reference>
<feature type="compositionally biased region" description="Polar residues" evidence="3">
    <location>
        <begin position="55"/>
        <end position="64"/>
    </location>
</feature>
<dbReference type="GO" id="GO:0005737">
    <property type="term" value="C:cytoplasm"/>
    <property type="evidence" value="ECO:0007669"/>
    <property type="project" value="UniProtKB-ARBA"/>
</dbReference>
<dbReference type="AlphaFoldDB" id="A0A2I0WE31"/>
<dbReference type="InterPro" id="IPR045180">
    <property type="entry name" value="La_dom_prot"/>
</dbReference>
<feature type="region of interest" description="Disordered" evidence="3">
    <location>
        <begin position="45"/>
        <end position="64"/>
    </location>
</feature>
<keyword evidence="1 2" id="KW-0694">RNA-binding</keyword>
<gene>
    <name evidence="5" type="ORF">MA16_Dca024544</name>
</gene>
<evidence type="ECO:0000259" key="4">
    <source>
        <dbReference type="PROSITE" id="PS50961"/>
    </source>
</evidence>
<protein>
    <recommendedName>
        <fullName evidence="4">HTH La-type RNA-binding domain-containing protein</fullName>
    </recommendedName>
</protein>
<reference evidence="5 6" key="2">
    <citation type="journal article" date="2017" name="Nature">
        <title>The Apostasia genome and the evolution of orchids.</title>
        <authorList>
            <person name="Zhang G.Q."/>
            <person name="Liu K.W."/>
            <person name="Li Z."/>
            <person name="Lohaus R."/>
            <person name="Hsiao Y.Y."/>
            <person name="Niu S.C."/>
            <person name="Wang J.Y."/>
            <person name="Lin Y.C."/>
            <person name="Xu Q."/>
            <person name="Chen L.J."/>
            <person name="Yoshida K."/>
            <person name="Fujiwara S."/>
            <person name="Wang Z.W."/>
            <person name="Zhang Y.Q."/>
            <person name="Mitsuda N."/>
            <person name="Wang M."/>
            <person name="Liu G.H."/>
            <person name="Pecoraro L."/>
            <person name="Huang H.X."/>
            <person name="Xiao X.J."/>
            <person name="Lin M."/>
            <person name="Wu X.Y."/>
            <person name="Wu W.L."/>
            <person name="Chen Y.Y."/>
            <person name="Chang S.B."/>
            <person name="Sakamoto S."/>
            <person name="Ohme-Takagi M."/>
            <person name="Yagi M."/>
            <person name="Zeng S.J."/>
            <person name="Shen C.Y."/>
            <person name="Yeh C.M."/>
            <person name="Luo Y.B."/>
            <person name="Tsai W.C."/>
            <person name="Van de Peer Y."/>
            <person name="Liu Z.J."/>
        </authorList>
    </citation>
    <scope>NUCLEOTIDE SEQUENCE [LARGE SCALE GENOMIC DNA]</scope>
    <source>
        <tissue evidence="5">The whole plant</tissue>
    </source>
</reference>
<dbReference type="GO" id="GO:0003723">
    <property type="term" value="F:RNA binding"/>
    <property type="evidence" value="ECO:0007669"/>
    <property type="project" value="UniProtKB-UniRule"/>
</dbReference>
<dbReference type="PANTHER" id="PTHR22792">
    <property type="entry name" value="LUPUS LA PROTEIN-RELATED"/>
    <property type="match status" value="1"/>
</dbReference>
<dbReference type="PANTHER" id="PTHR22792:SF132">
    <property type="entry name" value="LA-RELATED PROTEIN 1"/>
    <property type="match status" value="1"/>
</dbReference>
<feature type="domain" description="HTH La-type RNA-binding" evidence="4">
    <location>
        <begin position="191"/>
        <end position="304"/>
    </location>
</feature>
<dbReference type="PROSITE" id="PS50961">
    <property type="entry name" value="HTH_LA"/>
    <property type="match status" value="1"/>
</dbReference>
<dbReference type="EMBL" id="KZ502716">
    <property type="protein sequence ID" value="PKU73917.1"/>
    <property type="molecule type" value="Genomic_DNA"/>
</dbReference>
<proteinExistence type="predicted"/>
<dbReference type="InterPro" id="IPR036390">
    <property type="entry name" value="WH_DNA-bd_sf"/>
</dbReference>
<accession>A0A2I0WE31</accession>